<gene>
    <name evidence="2" type="ORF">FVF61_10985</name>
</gene>
<reference evidence="2 3" key="1">
    <citation type="submission" date="2019-08" db="EMBL/GenBank/DDBJ databases">
        <title>Formosa sediminis sp. nov., isolated from marine sediment.</title>
        <authorList>
            <person name="Cao W.R."/>
        </authorList>
    </citation>
    <scope>NUCLEOTIDE SEQUENCE [LARGE SCALE GENOMIC DNA]</scope>
    <source>
        <strain evidence="2 3">1494</strain>
    </source>
</reference>
<evidence type="ECO:0008006" key="4">
    <source>
        <dbReference type="Google" id="ProtNLM"/>
    </source>
</evidence>
<evidence type="ECO:0000313" key="2">
    <source>
        <dbReference type="EMBL" id="TYA53170.1"/>
    </source>
</evidence>
<dbReference type="AlphaFoldDB" id="A0A5D0G3E4"/>
<dbReference type="EMBL" id="VSFC01000052">
    <property type="protein sequence ID" value="TYA53170.1"/>
    <property type="molecule type" value="Genomic_DNA"/>
</dbReference>
<comment type="caution">
    <text evidence="2">The sequence shown here is derived from an EMBL/GenBank/DDBJ whole genome shotgun (WGS) entry which is preliminary data.</text>
</comment>
<organism evidence="2 3">
    <name type="scientific">Formosa maritima</name>
    <dbReference type="NCBI Taxonomy" id="2592046"/>
    <lineage>
        <taxon>Bacteria</taxon>
        <taxon>Pseudomonadati</taxon>
        <taxon>Bacteroidota</taxon>
        <taxon>Flavobacteriia</taxon>
        <taxon>Flavobacteriales</taxon>
        <taxon>Flavobacteriaceae</taxon>
        <taxon>Formosa</taxon>
    </lineage>
</organism>
<proteinExistence type="predicted"/>
<accession>A0A5D0G3E4</accession>
<name>A0A5D0G3E4_9FLAO</name>
<evidence type="ECO:0000313" key="3">
    <source>
        <dbReference type="Proteomes" id="UP000324550"/>
    </source>
</evidence>
<dbReference type="PROSITE" id="PS51257">
    <property type="entry name" value="PROKAR_LIPOPROTEIN"/>
    <property type="match status" value="1"/>
</dbReference>
<dbReference type="RefSeq" id="WP_148456368.1">
    <property type="nucleotide sequence ID" value="NZ_VSFC01000052.1"/>
</dbReference>
<feature type="signal peptide" evidence="1">
    <location>
        <begin position="1"/>
        <end position="25"/>
    </location>
</feature>
<evidence type="ECO:0000256" key="1">
    <source>
        <dbReference type="SAM" id="SignalP"/>
    </source>
</evidence>
<keyword evidence="1" id="KW-0732">Signal</keyword>
<sequence length="281" mass="31734">MKTMKLKVTLIFTLTVFVLLFTACTDNETTEPVSEEQALNEVVQSSEIDQISTSLEDFIIEMYEDQESAESKSLDRFKLSYPNCGTVTLVVEQNFRELTIDFAEGGCVIRGHLYEGQVVLTYERNPIAQQVLLSYVLNDFYFDNKHVIGSNSILRELSNDNGNPQFTHTVDLTVVWPNGLQASREGQIVREWIDGFASGIFTDNVFEITGYWNATFISGSTHTYEIVLPLRHEVACYHFVSGSIYMERTFFGGTLDYGDGTCDNLATFTLTDGTMFDIILN</sequence>
<keyword evidence="3" id="KW-1185">Reference proteome</keyword>
<feature type="chain" id="PRO_5023072991" description="Lipoprotein" evidence="1">
    <location>
        <begin position="26"/>
        <end position="281"/>
    </location>
</feature>
<dbReference type="Proteomes" id="UP000324550">
    <property type="component" value="Unassembled WGS sequence"/>
</dbReference>
<protein>
    <recommendedName>
        <fullName evidence="4">Lipoprotein</fullName>
    </recommendedName>
</protein>
<dbReference type="OrthoDB" id="1114031at2"/>